<dbReference type="InterPro" id="IPR058248">
    <property type="entry name" value="Lxx211020-like"/>
</dbReference>
<dbReference type="Pfam" id="PF04314">
    <property type="entry name" value="PCuAC"/>
    <property type="match status" value="1"/>
</dbReference>
<dbReference type="EMBL" id="FNZA01000001">
    <property type="protein sequence ID" value="SEI69771.1"/>
    <property type="molecule type" value="Genomic_DNA"/>
</dbReference>
<dbReference type="PANTHER" id="PTHR36302:SF1">
    <property type="entry name" value="COPPER CHAPERONE PCU(A)C"/>
    <property type="match status" value="1"/>
</dbReference>
<evidence type="ECO:0000313" key="2">
    <source>
        <dbReference type="EMBL" id="SEI69771.1"/>
    </source>
</evidence>
<dbReference type="SUPFAM" id="SSF110087">
    <property type="entry name" value="DR1885-like metal-binding protein"/>
    <property type="match status" value="1"/>
</dbReference>
<reference evidence="3" key="1">
    <citation type="submission" date="2016-10" db="EMBL/GenBank/DDBJ databases">
        <authorList>
            <person name="Varghese N."/>
            <person name="Submissions S."/>
        </authorList>
    </citation>
    <scope>NUCLEOTIDE SEQUENCE [LARGE SCALE GENOMIC DNA]</scope>
    <source>
        <strain evidence="3">CGMCC 1.10218</strain>
    </source>
</reference>
<keyword evidence="1" id="KW-0732">Signal</keyword>
<sequence>MKQLPPPWLALAALALGAPALAETGHVGHPAPKAAASTAAPKAALPLRVQNAAIVAVPPGVKDTAAHMVLINPSARAVKLTGVSTPVARHAMLMNTVMTGKMMGMRETKALTVPARGQLALKNDGDHLMLMGLWRPLKVGEQVTLTLHAADGRTFKLSATVRKP</sequence>
<dbReference type="InterPro" id="IPR007410">
    <property type="entry name" value="LpqE-like"/>
</dbReference>
<organism evidence="2 3">
    <name type="scientific">Deinococcus reticulitermitis</name>
    <dbReference type="NCBI Taxonomy" id="856736"/>
    <lineage>
        <taxon>Bacteria</taxon>
        <taxon>Thermotogati</taxon>
        <taxon>Deinococcota</taxon>
        <taxon>Deinococci</taxon>
        <taxon>Deinococcales</taxon>
        <taxon>Deinococcaceae</taxon>
        <taxon>Deinococcus</taxon>
    </lineage>
</organism>
<evidence type="ECO:0000256" key="1">
    <source>
        <dbReference type="SAM" id="SignalP"/>
    </source>
</evidence>
<name>A0A1H6SPM7_9DEIO</name>
<dbReference type="Proteomes" id="UP000199223">
    <property type="component" value="Unassembled WGS sequence"/>
</dbReference>
<feature type="signal peptide" evidence="1">
    <location>
        <begin position="1"/>
        <end position="22"/>
    </location>
</feature>
<dbReference type="InterPro" id="IPR036182">
    <property type="entry name" value="PCuAC_sf"/>
</dbReference>
<dbReference type="PANTHER" id="PTHR36302">
    <property type="entry name" value="BLR7088 PROTEIN"/>
    <property type="match status" value="1"/>
</dbReference>
<dbReference type="RefSeq" id="WP_177182986.1">
    <property type="nucleotide sequence ID" value="NZ_FNZA01000001.1"/>
</dbReference>
<feature type="chain" id="PRO_5011576367" description="Copper(I)-binding protein" evidence="1">
    <location>
        <begin position="23"/>
        <end position="164"/>
    </location>
</feature>
<evidence type="ECO:0008006" key="4">
    <source>
        <dbReference type="Google" id="ProtNLM"/>
    </source>
</evidence>
<accession>A0A1H6SPM7</accession>
<keyword evidence="3" id="KW-1185">Reference proteome</keyword>
<dbReference type="Gene3D" id="2.60.40.1890">
    <property type="entry name" value="PCu(A)C copper chaperone"/>
    <property type="match status" value="1"/>
</dbReference>
<dbReference type="STRING" id="856736.SAMN04488058_101373"/>
<proteinExistence type="predicted"/>
<protein>
    <recommendedName>
        <fullName evidence="4">Copper(I)-binding protein</fullName>
    </recommendedName>
</protein>
<gene>
    <name evidence="2" type="ORF">SAMN04488058_101373</name>
</gene>
<dbReference type="AlphaFoldDB" id="A0A1H6SPM7"/>
<evidence type="ECO:0000313" key="3">
    <source>
        <dbReference type="Proteomes" id="UP000199223"/>
    </source>
</evidence>